<dbReference type="Proteomes" id="UP000504724">
    <property type="component" value="Chromosome"/>
</dbReference>
<protein>
    <submittedName>
        <fullName evidence="1">DUF3581 domain-containing protein</fullName>
    </submittedName>
</protein>
<reference evidence="1 2" key="1">
    <citation type="submission" date="2020-05" db="EMBL/GenBank/DDBJ databases">
        <title>Thiomicrorhabdus sediminis sp.nov. and Thiomicrorhabdus xiamenensis sp.nov., novel sulfur-oxidizing bacteria isolated from coastal sediment.</title>
        <authorList>
            <person name="Liu X."/>
        </authorList>
    </citation>
    <scope>NUCLEOTIDE SEQUENCE [LARGE SCALE GENOMIC DNA]</scope>
    <source>
        <strain evidence="1 2">G2</strain>
    </source>
</reference>
<proteinExistence type="predicted"/>
<keyword evidence="2" id="KW-1185">Reference proteome</keyword>
<dbReference type="AlphaFoldDB" id="A0A7D4NKR3"/>
<sequence length="237" mass="26350">MFLDSFYQMDQGLITITPEQGSRFAKEVANDFNPLHNPDAKRFCVPGDLLFSLVLSTMGLSQNMAFKYTGMVGKGAALKFPQAGDGEFAICDVNDKSYLEVSCSGATSDDQTLIENFARAYVAFSGLSFPHILVPLMEKNQVMINPDRPMVIYESMAFELHDLNLDKPQLKLTDSSLQVDGKRGLVTLSFDILENDILVGTGQKTMTLGGLREYDKIKMQGLIDLYEQSKQDYLEVA</sequence>
<dbReference type="KEGG" id="txa:HQN79_07660"/>
<accession>A0A7D4NKR3</accession>
<organism evidence="1 2">
    <name type="scientific">Thiomicrorhabdus xiamenensis</name>
    <dbReference type="NCBI Taxonomy" id="2739063"/>
    <lineage>
        <taxon>Bacteria</taxon>
        <taxon>Pseudomonadati</taxon>
        <taxon>Pseudomonadota</taxon>
        <taxon>Gammaproteobacteria</taxon>
        <taxon>Thiotrichales</taxon>
        <taxon>Piscirickettsiaceae</taxon>
        <taxon>Thiomicrorhabdus</taxon>
    </lineage>
</organism>
<evidence type="ECO:0000313" key="1">
    <source>
        <dbReference type="EMBL" id="QKI89449.1"/>
    </source>
</evidence>
<name>A0A7D4NKR3_9GAMM</name>
<gene>
    <name evidence="1" type="ORF">HQN79_07660</name>
</gene>
<dbReference type="Pfam" id="PF12119">
    <property type="entry name" value="DUF3581"/>
    <property type="match status" value="1"/>
</dbReference>
<evidence type="ECO:0000313" key="2">
    <source>
        <dbReference type="Proteomes" id="UP000504724"/>
    </source>
</evidence>
<dbReference type="InterPro" id="IPR021974">
    <property type="entry name" value="DUF3581"/>
</dbReference>
<dbReference type="EMBL" id="CP054020">
    <property type="protein sequence ID" value="QKI89449.1"/>
    <property type="molecule type" value="Genomic_DNA"/>
</dbReference>
<dbReference type="RefSeq" id="WP_173285347.1">
    <property type="nucleotide sequence ID" value="NZ_CP054020.1"/>
</dbReference>